<gene>
    <name evidence="1" type="ORF">DXH95_00400</name>
</gene>
<dbReference type="OrthoDB" id="7203819at2"/>
<proteinExistence type="predicted"/>
<dbReference type="Proteomes" id="UP000263833">
    <property type="component" value="Unassembled WGS sequence"/>
</dbReference>
<dbReference type="EMBL" id="QRGP01000001">
    <property type="protein sequence ID" value="RDV05954.1"/>
    <property type="molecule type" value="Genomic_DNA"/>
</dbReference>
<protein>
    <submittedName>
        <fullName evidence="1">Uncharacterized protein</fullName>
    </submittedName>
</protein>
<reference evidence="2" key="1">
    <citation type="submission" date="2018-08" db="EMBL/GenBank/DDBJ databases">
        <authorList>
            <person name="Kim S.-J."/>
            <person name="Jung G.-Y."/>
        </authorList>
    </citation>
    <scope>NUCLEOTIDE SEQUENCE [LARGE SCALE GENOMIC DNA]</scope>
    <source>
        <strain evidence="2">GY_G</strain>
    </source>
</reference>
<comment type="caution">
    <text evidence="1">The sequence shown here is derived from an EMBL/GenBank/DDBJ whole genome shotgun (WGS) entry which is preliminary data.</text>
</comment>
<dbReference type="AlphaFoldDB" id="A0A371BEE2"/>
<organism evidence="1 2">
    <name type="scientific">Sphingorhabdus pulchriflava</name>
    <dbReference type="NCBI Taxonomy" id="2292257"/>
    <lineage>
        <taxon>Bacteria</taxon>
        <taxon>Pseudomonadati</taxon>
        <taxon>Pseudomonadota</taxon>
        <taxon>Alphaproteobacteria</taxon>
        <taxon>Sphingomonadales</taxon>
        <taxon>Sphingomonadaceae</taxon>
        <taxon>Sphingorhabdus</taxon>
    </lineage>
</organism>
<evidence type="ECO:0000313" key="1">
    <source>
        <dbReference type="EMBL" id="RDV05954.1"/>
    </source>
</evidence>
<accession>A0A371BEE2</accession>
<sequence length="124" mass="14075">MLSIHEDASLQKALQLPLPEPLRMLLQDRRAMLGYDLPLRDMAQFVVVQAGDTLADVERETGLHIQLTMDDPDYTPAWEWVIDHGLFYETVFILSDDGYGIALFALKAGIDPILRRLLENGLRP</sequence>
<dbReference type="RefSeq" id="WP_115547514.1">
    <property type="nucleotide sequence ID" value="NZ_QRGP01000001.1"/>
</dbReference>
<evidence type="ECO:0000313" key="2">
    <source>
        <dbReference type="Proteomes" id="UP000263833"/>
    </source>
</evidence>
<keyword evidence="2" id="KW-1185">Reference proteome</keyword>
<name>A0A371BEE2_9SPHN</name>